<evidence type="ECO:0000313" key="2">
    <source>
        <dbReference type="Proteomes" id="UP000013280"/>
    </source>
</evidence>
<organism evidence="1 2">
    <name type="scientific">Ralstonia pickettii OR214</name>
    <dbReference type="NCBI Taxonomy" id="1264675"/>
    <lineage>
        <taxon>Bacteria</taxon>
        <taxon>Pseudomonadati</taxon>
        <taxon>Pseudomonadota</taxon>
        <taxon>Betaproteobacteria</taxon>
        <taxon>Burkholderiales</taxon>
        <taxon>Burkholderiaceae</taxon>
        <taxon>Ralstonia</taxon>
    </lineage>
</organism>
<dbReference type="EMBL" id="APMQ01000008">
    <property type="protein sequence ID" value="ENZ76946.1"/>
    <property type="molecule type" value="Genomic_DNA"/>
</dbReference>
<accession>R0CJI2</accession>
<dbReference type="AlphaFoldDB" id="R0CJI2"/>
<dbReference type="Proteomes" id="UP000013280">
    <property type="component" value="Unassembled WGS sequence"/>
</dbReference>
<evidence type="ECO:0000313" key="1">
    <source>
        <dbReference type="EMBL" id="ENZ76946.1"/>
    </source>
</evidence>
<name>R0CJI2_RALPI</name>
<proteinExistence type="predicted"/>
<comment type="caution">
    <text evidence="1">The sequence shown here is derived from an EMBL/GenBank/DDBJ whole genome shotgun (WGS) entry which is preliminary data.</text>
</comment>
<gene>
    <name evidence="1" type="ORF">OR214_03149</name>
</gene>
<protein>
    <submittedName>
        <fullName evidence="1">Uncharacterized protein</fullName>
    </submittedName>
</protein>
<reference evidence="1 2" key="1">
    <citation type="journal article" date="2013" name="Genome Announc.">
        <title>Draft Genome Sequence for Ralstonia sp. Strain OR214, a Bacterium with Potential for Bioremediation.</title>
        <authorList>
            <person name="Utturkar S.M."/>
            <person name="Bollmann A."/>
            <person name="Brzoska R.M."/>
            <person name="Klingeman D.M."/>
            <person name="Epstein S.E."/>
            <person name="Palumbo A.V."/>
            <person name="Brown S.D."/>
        </authorList>
    </citation>
    <scope>NUCLEOTIDE SEQUENCE [LARGE SCALE GENOMIC DNA]</scope>
    <source>
        <strain evidence="1 2">OR214</strain>
    </source>
</reference>
<sequence length="52" mass="5639">MEDNESLVPTECTANNSPEIAAPREPATVMARYPYGAMPYDGLQAVQPTPED</sequence>